<keyword evidence="2" id="KW-1185">Reference proteome</keyword>
<organism evidence="1 2">
    <name type="scientific">Racocetra persica</name>
    <dbReference type="NCBI Taxonomy" id="160502"/>
    <lineage>
        <taxon>Eukaryota</taxon>
        <taxon>Fungi</taxon>
        <taxon>Fungi incertae sedis</taxon>
        <taxon>Mucoromycota</taxon>
        <taxon>Glomeromycotina</taxon>
        <taxon>Glomeromycetes</taxon>
        <taxon>Diversisporales</taxon>
        <taxon>Gigasporaceae</taxon>
        <taxon>Racocetra</taxon>
    </lineage>
</organism>
<evidence type="ECO:0000313" key="2">
    <source>
        <dbReference type="Proteomes" id="UP000789920"/>
    </source>
</evidence>
<dbReference type="EMBL" id="CAJVQC010028364">
    <property type="protein sequence ID" value="CAG8739395.1"/>
    <property type="molecule type" value="Genomic_DNA"/>
</dbReference>
<dbReference type="Proteomes" id="UP000789920">
    <property type="component" value="Unassembled WGS sequence"/>
</dbReference>
<name>A0ACA9QA13_9GLOM</name>
<feature type="non-terminal residue" evidence="1">
    <location>
        <position position="68"/>
    </location>
</feature>
<proteinExistence type="predicted"/>
<comment type="caution">
    <text evidence="1">The sequence shown here is derived from an EMBL/GenBank/DDBJ whole genome shotgun (WGS) entry which is preliminary data.</text>
</comment>
<reference evidence="1" key="1">
    <citation type="submission" date="2021-06" db="EMBL/GenBank/DDBJ databases">
        <authorList>
            <person name="Kallberg Y."/>
            <person name="Tangrot J."/>
            <person name="Rosling A."/>
        </authorList>
    </citation>
    <scope>NUCLEOTIDE SEQUENCE</scope>
    <source>
        <strain evidence="1">MA461A</strain>
    </source>
</reference>
<sequence>HQKQETRKTKNKEEVSEDRKKYKRKYQKPSYFAIEQELKKTSQVMPKELDRLSNYEEEMNQQEFWKML</sequence>
<feature type="non-terminal residue" evidence="1">
    <location>
        <position position="1"/>
    </location>
</feature>
<accession>A0ACA9QA13</accession>
<gene>
    <name evidence="1" type="ORF">RPERSI_LOCUS12993</name>
</gene>
<evidence type="ECO:0000313" key="1">
    <source>
        <dbReference type="EMBL" id="CAG8739395.1"/>
    </source>
</evidence>
<protein>
    <submittedName>
        <fullName evidence="1">273_t:CDS:1</fullName>
    </submittedName>
</protein>